<sequence>MFNNNLLSFFLSLCIYLFMNEGIIGNCKSTFFCNRQNGYSEILSAVQTLVSALQQNLQQSQAANRVNQGPGPVVQQQMATPQHSQTPHQSDQGQSQSLLAQQRTTSVQQEMSRSFPALFRRQNATGKRRFPSASKICKMSKLMKAFSCNFCLLNTNLKYTPSPSEELQLFQAGLGKRSISLSENLSHSELQNLLHEAFPKLEALTGGWLLHKSSGGNGKRQMILIAPDSEGYTGAQIKMVSLSGKATLYIVPLQDELNTTPLPPEAKEFESMPKAACKSCQKLFPLQVLALHVHSCPVMLSSSDEEEPGEGECPICHETFPFVDLNIHASSCGERSDNSLETNTASDTLSDKISCEEDVLRWLAAQIDHTKEFSLCVAREQLVERGMMLWKRQKRSSPINPLKVTFLGESGIDTGALRVEFLTELISGIGDRLFEGQEGKGRIPKYSLNDLDNGLFRVAGEVFAASLAQGGPAPCFLQEWCYQFLATGELIPISKDDIFDLELSPLIEAIDEANDMTSFTDQIVNCGYTGPINEEHKASIIRAIVLHATTKRTAMLSQLRQGLDVYDFLKVIKGNPEHCRGLFVAGNIEKVDSHYIVSRLAPEFSSSTVNQLTEKKILNYFQDFLLELEDAEPEDHDEPSVPGVMQWLSGQAHRHLLLSDREAFKIVVRFNHNCFDNMPGHTICFPVVSACTQTVTFPTAHLNSFEEFKESILISLKCGAGFHRI</sequence>
<keyword evidence="2" id="KW-0732">Signal</keyword>
<reference evidence="3" key="2">
    <citation type="submission" date="2025-08" db="UniProtKB">
        <authorList>
            <consortium name="Ensembl"/>
        </authorList>
    </citation>
    <scope>IDENTIFICATION</scope>
    <source>
        <strain evidence="3">Hd-rR</strain>
    </source>
</reference>
<dbReference type="Bgee" id="ENSORLG00000006183">
    <property type="expression patterns" value="Expressed in gastrula and 3 other cell types or tissues"/>
</dbReference>
<evidence type="ECO:0000256" key="2">
    <source>
        <dbReference type="SAM" id="SignalP"/>
    </source>
</evidence>
<dbReference type="SUPFAM" id="SSF56204">
    <property type="entry name" value="Hect, E3 ligase catalytic domain"/>
    <property type="match status" value="1"/>
</dbReference>
<dbReference type="Proteomes" id="UP000001038">
    <property type="component" value="Chromosome 6"/>
</dbReference>
<accession>H2LNZ8</accession>
<dbReference type="RefSeq" id="XP_023805149.1">
    <property type="nucleotide sequence ID" value="XM_023949381.1"/>
</dbReference>
<protein>
    <recommendedName>
        <fullName evidence="5">HECT domain-containing protein</fullName>
    </recommendedName>
</protein>
<dbReference type="GeneID" id="111946311"/>
<feature type="signal peptide" evidence="2">
    <location>
        <begin position="1"/>
        <end position="25"/>
    </location>
</feature>
<name>H2LNZ8_ORYLA</name>
<gene>
    <name evidence="3" type="primary">LOC111946311</name>
</gene>
<feature type="compositionally biased region" description="Low complexity" evidence="1">
    <location>
        <begin position="61"/>
        <end position="77"/>
    </location>
</feature>
<dbReference type="InParanoid" id="H2LNZ8"/>
<dbReference type="Ensembl" id="ENSORLT00000007779.2">
    <property type="protein sequence ID" value="ENSORLP00000007778.2"/>
    <property type="gene ID" value="ENSORLG00000006183.2"/>
</dbReference>
<dbReference type="Gene3D" id="3.90.1750.10">
    <property type="entry name" value="Hect, E3 ligase catalytic domains"/>
    <property type="match status" value="1"/>
</dbReference>
<keyword evidence="4" id="KW-1185">Reference proteome</keyword>
<dbReference type="eggNOG" id="ENOG502SDKD">
    <property type="taxonomic scope" value="Eukaryota"/>
</dbReference>
<organism evidence="3 4">
    <name type="scientific">Oryzias latipes</name>
    <name type="common">Japanese rice fish</name>
    <name type="synonym">Japanese killifish</name>
    <dbReference type="NCBI Taxonomy" id="8090"/>
    <lineage>
        <taxon>Eukaryota</taxon>
        <taxon>Metazoa</taxon>
        <taxon>Chordata</taxon>
        <taxon>Craniata</taxon>
        <taxon>Vertebrata</taxon>
        <taxon>Euteleostomi</taxon>
        <taxon>Actinopterygii</taxon>
        <taxon>Neopterygii</taxon>
        <taxon>Teleostei</taxon>
        <taxon>Neoteleostei</taxon>
        <taxon>Acanthomorphata</taxon>
        <taxon>Ovalentaria</taxon>
        <taxon>Atherinomorphae</taxon>
        <taxon>Beloniformes</taxon>
        <taxon>Adrianichthyidae</taxon>
        <taxon>Oryziinae</taxon>
        <taxon>Oryzias</taxon>
    </lineage>
</organism>
<dbReference type="OrthoDB" id="8957740at2759"/>
<evidence type="ECO:0000313" key="3">
    <source>
        <dbReference type="Ensembl" id="ENSORLP00000007778.2"/>
    </source>
</evidence>
<dbReference type="AlphaFoldDB" id="H2LNZ8"/>
<dbReference type="HOGENOM" id="CLU_033879_0_0_1"/>
<dbReference type="KEGG" id="ola:101168115"/>
<proteinExistence type="predicted"/>
<evidence type="ECO:0008006" key="5">
    <source>
        <dbReference type="Google" id="ProtNLM"/>
    </source>
</evidence>
<feature type="region of interest" description="Disordered" evidence="1">
    <location>
        <begin position="61"/>
        <end position="103"/>
    </location>
</feature>
<evidence type="ECO:0000256" key="1">
    <source>
        <dbReference type="SAM" id="MobiDB-lite"/>
    </source>
</evidence>
<dbReference type="GO" id="GO:0004842">
    <property type="term" value="F:ubiquitin-protein transferase activity"/>
    <property type="evidence" value="ECO:0007669"/>
    <property type="project" value="InterPro"/>
</dbReference>
<dbReference type="InterPro" id="IPR035983">
    <property type="entry name" value="Hect_E3_ubiquitin_ligase"/>
</dbReference>
<dbReference type="STRING" id="8090.ENSORLP00000007778"/>
<reference evidence="3" key="3">
    <citation type="submission" date="2025-09" db="UniProtKB">
        <authorList>
            <consortium name="Ensembl"/>
        </authorList>
    </citation>
    <scope>IDENTIFICATION</scope>
    <source>
        <strain evidence="3">Hd-rR</strain>
    </source>
</reference>
<dbReference type="GeneTree" id="ENSGT00460000041731"/>
<feature type="chain" id="PRO_5017376577" description="HECT domain-containing protein" evidence="2">
    <location>
        <begin position="26"/>
        <end position="725"/>
    </location>
</feature>
<reference evidence="3 4" key="1">
    <citation type="journal article" date="2007" name="Nature">
        <title>The medaka draft genome and insights into vertebrate genome evolution.</title>
        <authorList>
            <person name="Kasahara M."/>
            <person name="Naruse K."/>
            <person name="Sasaki S."/>
            <person name="Nakatani Y."/>
            <person name="Qu W."/>
            <person name="Ahsan B."/>
            <person name="Yamada T."/>
            <person name="Nagayasu Y."/>
            <person name="Doi K."/>
            <person name="Kasai Y."/>
            <person name="Jindo T."/>
            <person name="Kobayashi D."/>
            <person name="Shimada A."/>
            <person name="Toyoda A."/>
            <person name="Kuroki Y."/>
            <person name="Fujiyama A."/>
            <person name="Sasaki T."/>
            <person name="Shimizu A."/>
            <person name="Asakawa S."/>
            <person name="Shimizu N."/>
            <person name="Hashimoto S."/>
            <person name="Yang J."/>
            <person name="Lee Y."/>
            <person name="Matsushima K."/>
            <person name="Sugano S."/>
            <person name="Sakaizumi M."/>
            <person name="Narita T."/>
            <person name="Ohishi K."/>
            <person name="Haga S."/>
            <person name="Ohta F."/>
            <person name="Nomoto H."/>
            <person name="Nogata K."/>
            <person name="Morishita T."/>
            <person name="Endo T."/>
            <person name="Shin-I T."/>
            <person name="Takeda H."/>
            <person name="Morishita S."/>
            <person name="Kohara Y."/>
        </authorList>
    </citation>
    <scope>NUCLEOTIDE SEQUENCE [LARGE SCALE GENOMIC DNA]</scope>
    <source>
        <strain evidence="3 4">Hd-rR</strain>
    </source>
</reference>
<feature type="compositionally biased region" description="Polar residues" evidence="1">
    <location>
        <begin position="78"/>
        <end position="103"/>
    </location>
</feature>
<evidence type="ECO:0000313" key="4">
    <source>
        <dbReference type="Proteomes" id="UP000001038"/>
    </source>
</evidence>